<dbReference type="Pfam" id="PF22521">
    <property type="entry name" value="HypF_C_2"/>
    <property type="match status" value="1"/>
</dbReference>
<dbReference type="Gene3D" id="3.30.110.120">
    <property type="match status" value="1"/>
</dbReference>
<evidence type="ECO:0000256" key="1">
    <source>
        <dbReference type="ARBA" id="ARBA00004711"/>
    </source>
</evidence>
<dbReference type="Pfam" id="PF00708">
    <property type="entry name" value="Acylphosphatase"/>
    <property type="match status" value="1"/>
</dbReference>
<dbReference type="Pfam" id="PF07503">
    <property type="entry name" value="zf-HYPF"/>
    <property type="match status" value="2"/>
</dbReference>
<protein>
    <recommendedName>
        <fullName evidence="8">Carbamoyltransferase</fullName>
        <ecNumber evidence="8">6.2.-.-</ecNumber>
    </recommendedName>
</protein>
<keyword evidence="13" id="KW-1185">Reference proteome</keyword>
<dbReference type="InterPro" id="IPR051060">
    <property type="entry name" value="Carbamoyltrans_HypF-like"/>
</dbReference>
<evidence type="ECO:0000256" key="9">
    <source>
        <dbReference type="PROSITE-ProRule" id="PRU00520"/>
    </source>
</evidence>
<name>A0A1T4VJ99_9BACT</name>
<dbReference type="EMBL" id="FUYA01000001">
    <property type="protein sequence ID" value="SKA64975.1"/>
    <property type="molecule type" value="Genomic_DNA"/>
</dbReference>
<feature type="domain" description="Acylphosphatase-like" evidence="10">
    <location>
        <begin position="12"/>
        <end position="99"/>
    </location>
</feature>
<dbReference type="SUPFAM" id="SSF53067">
    <property type="entry name" value="Actin-like ATPase domain"/>
    <property type="match status" value="1"/>
</dbReference>
<dbReference type="GO" id="GO:0016874">
    <property type="term" value="F:ligase activity"/>
    <property type="evidence" value="ECO:0007669"/>
    <property type="project" value="UniProtKB-UniRule"/>
</dbReference>
<dbReference type="PROSITE" id="PS51163">
    <property type="entry name" value="YRDC"/>
    <property type="match status" value="1"/>
</dbReference>
<dbReference type="AlphaFoldDB" id="A0A1T4VJ99"/>
<dbReference type="Pfam" id="PF01300">
    <property type="entry name" value="Sua5_yciO_yrdC"/>
    <property type="match status" value="1"/>
</dbReference>
<comment type="pathway">
    <text evidence="1">Protein modification; [NiFe] hydrogenase maturation.</text>
</comment>
<dbReference type="RefSeq" id="WP_078683746.1">
    <property type="nucleotide sequence ID" value="NZ_FUYA01000001.1"/>
</dbReference>
<evidence type="ECO:0000256" key="8">
    <source>
        <dbReference type="PIRNR" id="PIRNR006256"/>
    </source>
</evidence>
<feature type="domain" description="YrdC-like" evidence="11">
    <location>
        <begin position="210"/>
        <end position="406"/>
    </location>
</feature>
<evidence type="ECO:0000313" key="12">
    <source>
        <dbReference type="EMBL" id="SKA64975.1"/>
    </source>
</evidence>
<comment type="catalytic activity">
    <reaction evidence="7">
        <text>C-terminal L-cysteinyl-[HypE protein] + carbamoyl phosphate + ATP + H2O = C-terminal S-carboxamide-L-cysteinyl-[HypE protein] + AMP + phosphate + diphosphate + H(+)</text>
        <dbReference type="Rhea" id="RHEA:55636"/>
        <dbReference type="Rhea" id="RHEA-COMP:14247"/>
        <dbReference type="Rhea" id="RHEA-COMP:14392"/>
        <dbReference type="ChEBI" id="CHEBI:15377"/>
        <dbReference type="ChEBI" id="CHEBI:15378"/>
        <dbReference type="ChEBI" id="CHEBI:30616"/>
        <dbReference type="ChEBI" id="CHEBI:33019"/>
        <dbReference type="ChEBI" id="CHEBI:43474"/>
        <dbReference type="ChEBI" id="CHEBI:58228"/>
        <dbReference type="ChEBI" id="CHEBI:76913"/>
        <dbReference type="ChEBI" id="CHEBI:139126"/>
        <dbReference type="ChEBI" id="CHEBI:456215"/>
    </reaction>
</comment>
<dbReference type="STRING" id="1121442.SAMN02745702_00437"/>
<organism evidence="12 13">
    <name type="scientific">Desulfobaculum bizertense DSM 18034</name>
    <dbReference type="NCBI Taxonomy" id="1121442"/>
    <lineage>
        <taxon>Bacteria</taxon>
        <taxon>Pseudomonadati</taxon>
        <taxon>Thermodesulfobacteriota</taxon>
        <taxon>Desulfovibrionia</taxon>
        <taxon>Desulfovibrionales</taxon>
        <taxon>Desulfovibrionaceae</taxon>
        <taxon>Desulfobaculum</taxon>
    </lineage>
</organism>
<dbReference type="GO" id="GO:0008270">
    <property type="term" value="F:zinc ion binding"/>
    <property type="evidence" value="ECO:0007669"/>
    <property type="project" value="UniProtKB-KW"/>
</dbReference>
<dbReference type="Pfam" id="PF17788">
    <property type="entry name" value="HypF_C"/>
    <property type="match status" value="1"/>
</dbReference>
<evidence type="ECO:0000256" key="6">
    <source>
        <dbReference type="ARBA" id="ARBA00022833"/>
    </source>
</evidence>
<dbReference type="EC" id="6.2.-.-" evidence="8"/>
<gene>
    <name evidence="12" type="ORF">SAMN02745702_00437</name>
</gene>
<keyword evidence="9" id="KW-0378">Hydrolase</keyword>
<dbReference type="InterPro" id="IPR036046">
    <property type="entry name" value="Acylphosphatase-like_dom_sf"/>
</dbReference>
<keyword evidence="5" id="KW-0863">Zinc-finger</keyword>
<keyword evidence="6" id="KW-0862">Zinc</keyword>
<dbReference type="UniPathway" id="UPA00335"/>
<dbReference type="Proteomes" id="UP000189733">
    <property type="component" value="Unassembled WGS sequence"/>
</dbReference>
<evidence type="ECO:0000313" key="13">
    <source>
        <dbReference type="Proteomes" id="UP000189733"/>
    </source>
</evidence>
<sequence>MPTQLSSPALFRHRYTITGAVQGVGFRPFIYRIALHAGLTGNVRNSPEGVIIEIQGKSSECAEFATALREELPPLARIVTCDMAEIPPLESEDAFEILQSTGGEGHSVLISPDVATCPDCLNDIFDIKNHRYLYPFTNCTNCGPRYTITRSIPYDRDKTSMACFPMCESCTEEYTNPLDRRFHAQPNACPKCGPEVWMTDNAGKELYRKEPSLPAAARALAEGKILAVKGLGGFHLMCDARSSEAVQTLRQRKNRYGKPLAVMVPDMDTARQIATISDEEERWLSGIERPIVILSTPSSPLAPELNPDTPDLGLVLPYTPLHHVLFFLYKKLLPKGAIPALVATSGNLSSEPISIGNREAINRLGSIADFFVLHNRDILIRCDDSVMRVIEGSDGPQPLFYRKARGFTPRPIFLDHAGPSVFGTGPELKDTLCVTKGDQAFVSQHIGTMENLETFSFFKEIAGHLPAILQTSPELVVHDLHPDYMSTRWATEESRTPHCAIQHHIAHAHAVMAENAFSGQAIILALDGTGYGEDGTLWGGEFLLVDNEACTHTRLAHFQPLPLPGGERAIREPWRLALSALVALGEDIPGTLPWTSAHKKEQPLVLSMLKKQLNSPTSTSCGRLFDAVAAILGLCSSIDYEAQAAILLETAQGTMRDVQVHKPYLCELRSSPDGHPAIFESLKLFQQAFHDAQNGESRSTISRRFHQGLVISLAEAAQSLALSTGISHVGLTGGVLMNKTLAERLPHSLLKRGITPLTHTQLPPGDACISLGQAAYGQALLRKKSSE</sequence>
<evidence type="ECO:0000256" key="2">
    <source>
        <dbReference type="ARBA" id="ARBA00008097"/>
    </source>
</evidence>
<dbReference type="InterPro" id="IPR055128">
    <property type="entry name" value="HypF_C_2"/>
</dbReference>
<dbReference type="PANTHER" id="PTHR42959:SF1">
    <property type="entry name" value="CARBAMOYLTRANSFERASE HYPF"/>
    <property type="match status" value="1"/>
</dbReference>
<evidence type="ECO:0000256" key="5">
    <source>
        <dbReference type="ARBA" id="ARBA00022771"/>
    </source>
</evidence>
<keyword evidence="3" id="KW-0436">Ligase</keyword>
<evidence type="ECO:0000259" key="11">
    <source>
        <dbReference type="PROSITE" id="PS51163"/>
    </source>
</evidence>
<dbReference type="InterPro" id="IPR011125">
    <property type="entry name" value="Znf_HypF"/>
</dbReference>
<feature type="active site" evidence="9">
    <location>
        <position position="45"/>
    </location>
</feature>
<dbReference type="GO" id="GO:0016743">
    <property type="term" value="F:carboxyl- or carbamoyltransferase activity"/>
    <property type="evidence" value="ECO:0007669"/>
    <property type="project" value="UniProtKB-UniRule"/>
</dbReference>
<dbReference type="PROSITE" id="PS00150">
    <property type="entry name" value="ACYLPHOSPHATASE_1"/>
    <property type="match status" value="1"/>
</dbReference>
<dbReference type="InterPro" id="IPR004421">
    <property type="entry name" value="Carbamoyltransferase_HypF"/>
</dbReference>
<dbReference type="Gene3D" id="3.30.420.40">
    <property type="match status" value="1"/>
</dbReference>
<evidence type="ECO:0000256" key="7">
    <source>
        <dbReference type="ARBA" id="ARBA00048220"/>
    </source>
</evidence>
<dbReference type="PIRSF" id="PIRSF006256">
    <property type="entry name" value="CMPcnvr_hdrg_mat"/>
    <property type="match status" value="1"/>
</dbReference>
<dbReference type="PROSITE" id="PS51160">
    <property type="entry name" value="ACYLPHOSPHATASE_3"/>
    <property type="match status" value="1"/>
</dbReference>
<dbReference type="InterPro" id="IPR017968">
    <property type="entry name" value="Acylphosphatase_CS"/>
</dbReference>
<dbReference type="PANTHER" id="PTHR42959">
    <property type="entry name" value="CARBAMOYLTRANSFERASE"/>
    <property type="match status" value="1"/>
</dbReference>
<dbReference type="NCBIfam" id="TIGR00143">
    <property type="entry name" value="hypF"/>
    <property type="match status" value="1"/>
</dbReference>
<dbReference type="SUPFAM" id="SSF54975">
    <property type="entry name" value="Acylphosphatase/BLUF domain-like"/>
    <property type="match status" value="1"/>
</dbReference>
<dbReference type="InterPro" id="IPR043129">
    <property type="entry name" value="ATPase_NBD"/>
</dbReference>
<evidence type="ECO:0000256" key="4">
    <source>
        <dbReference type="ARBA" id="ARBA00022723"/>
    </source>
</evidence>
<evidence type="ECO:0000256" key="3">
    <source>
        <dbReference type="ARBA" id="ARBA00022598"/>
    </source>
</evidence>
<dbReference type="OrthoDB" id="9808093at2"/>
<comment type="similarity">
    <text evidence="2 8">Belongs to the carbamoyltransferase HypF family.</text>
</comment>
<dbReference type="GO" id="GO:0003998">
    <property type="term" value="F:acylphosphatase activity"/>
    <property type="evidence" value="ECO:0007669"/>
    <property type="project" value="UniProtKB-EC"/>
</dbReference>
<feature type="active site" evidence="9">
    <location>
        <position position="27"/>
    </location>
</feature>
<dbReference type="InterPro" id="IPR041440">
    <property type="entry name" value="HypF_C"/>
</dbReference>
<dbReference type="GO" id="GO:0003725">
    <property type="term" value="F:double-stranded RNA binding"/>
    <property type="evidence" value="ECO:0007669"/>
    <property type="project" value="InterPro"/>
</dbReference>
<dbReference type="GO" id="GO:0051604">
    <property type="term" value="P:protein maturation"/>
    <property type="evidence" value="ECO:0007669"/>
    <property type="project" value="TreeGrafter"/>
</dbReference>
<keyword evidence="4" id="KW-0479">Metal-binding</keyword>
<comment type="catalytic activity">
    <reaction evidence="9">
        <text>an acyl phosphate + H2O = a carboxylate + phosphate + H(+)</text>
        <dbReference type="Rhea" id="RHEA:14965"/>
        <dbReference type="ChEBI" id="CHEBI:15377"/>
        <dbReference type="ChEBI" id="CHEBI:15378"/>
        <dbReference type="ChEBI" id="CHEBI:29067"/>
        <dbReference type="ChEBI" id="CHEBI:43474"/>
        <dbReference type="ChEBI" id="CHEBI:59918"/>
        <dbReference type="EC" id="3.6.1.7"/>
    </reaction>
</comment>
<dbReference type="InterPro" id="IPR017945">
    <property type="entry name" value="DHBP_synth_RibB-like_a/b_dom"/>
</dbReference>
<dbReference type="InterPro" id="IPR006070">
    <property type="entry name" value="Sua5-like_dom"/>
</dbReference>
<proteinExistence type="inferred from homology"/>
<dbReference type="SUPFAM" id="SSF55821">
    <property type="entry name" value="YrdC/RibB"/>
    <property type="match status" value="1"/>
</dbReference>
<dbReference type="Gene3D" id="3.90.870.50">
    <property type="match status" value="1"/>
</dbReference>
<dbReference type="InterPro" id="IPR001792">
    <property type="entry name" value="Acylphosphatase-like_dom"/>
</dbReference>
<reference evidence="12 13" key="1">
    <citation type="submission" date="2017-02" db="EMBL/GenBank/DDBJ databases">
        <authorList>
            <person name="Peterson S.W."/>
        </authorList>
    </citation>
    <scope>NUCLEOTIDE SEQUENCE [LARGE SCALE GENOMIC DNA]</scope>
    <source>
        <strain evidence="12 13">DSM 18034</strain>
    </source>
</reference>
<accession>A0A1T4VJ99</accession>
<dbReference type="Gene3D" id="3.30.420.360">
    <property type="match status" value="1"/>
</dbReference>
<evidence type="ECO:0000259" key="10">
    <source>
        <dbReference type="PROSITE" id="PS51160"/>
    </source>
</evidence>